<name>A0AA85KCS6_TRIRE</name>
<dbReference type="WBParaSite" id="TREG1_77920.1">
    <property type="protein sequence ID" value="TREG1_77920.1"/>
    <property type="gene ID" value="TREG1_77920"/>
</dbReference>
<sequence length="124" mass="14304">MVVGGYQHHLGLLCVHLESCLHCLSTSHLPVYWSSSACLPVSLPVCVCVCDIEHKSNRPHTESRTSRDFLMLVQRISVFSLPRTVSRNQLVSDIIYNHNYTKWFYLRNTYIEGMMYTCVTYSTI</sequence>
<proteinExistence type="predicted"/>
<protein>
    <submittedName>
        <fullName evidence="2">Uncharacterized protein</fullName>
    </submittedName>
</protein>
<reference evidence="1" key="1">
    <citation type="submission" date="2022-06" db="EMBL/GenBank/DDBJ databases">
        <authorList>
            <person name="Berger JAMES D."/>
            <person name="Berger JAMES D."/>
        </authorList>
    </citation>
    <scope>NUCLEOTIDE SEQUENCE [LARGE SCALE GENOMIC DNA]</scope>
</reference>
<evidence type="ECO:0000313" key="1">
    <source>
        <dbReference type="Proteomes" id="UP000050795"/>
    </source>
</evidence>
<keyword evidence="1" id="KW-1185">Reference proteome</keyword>
<organism evidence="1 2">
    <name type="scientific">Trichobilharzia regenti</name>
    <name type="common">Nasal bird schistosome</name>
    <dbReference type="NCBI Taxonomy" id="157069"/>
    <lineage>
        <taxon>Eukaryota</taxon>
        <taxon>Metazoa</taxon>
        <taxon>Spiralia</taxon>
        <taxon>Lophotrochozoa</taxon>
        <taxon>Platyhelminthes</taxon>
        <taxon>Trematoda</taxon>
        <taxon>Digenea</taxon>
        <taxon>Strigeidida</taxon>
        <taxon>Schistosomatoidea</taxon>
        <taxon>Schistosomatidae</taxon>
        <taxon>Trichobilharzia</taxon>
    </lineage>
</organism>
<dbReference type="Proteomes" id="UP000050795">
    <property type="component" value="Unassembled WGS sequence"/>
</dbReference>
<evidence type="ECO:0000313" key="2">
    <source>
        <dbReference type="WBParaSite" id="TREG1_77920.1"/>
    </source>
</evidence>
<reference evidence="2" key="2">
    <citation type="submission" date="2023-11" db="UniProtKB">
        <authorList>
            <consortium name="WormBaseParasite"/>
        </authorList>
    </citation>
    <scope>IDENTIFICATION</scope>
</reference>
<dbReference type="AlphaFoldDB" id="A0AA85KCS6"/>
<accession>A0AA85KCS6</accession>